<proteinExistence type="predicted"/>
<dbReference type="GO" id="GO:0016491">
    <property type="term" value="F:oxidoreductase activity"/>
    <property type="evidence" value="ECO:0007669"/>
    <property type="project" value="InterPro"/>
</dbReference>
<sequence length="385" mass="42270">MFSGLQGKALLPDADEVPTKAQVRAVVPDHCYKRNTLRSVGYVAQSLIVTAACAATGLLIPLKATAMPLWALYAAFTGTAAMGMWVIAHECGHGAFSDNRRLQDFVGFVLHSVLLVPYFSWQRSHAVHHARTNHIYEGETHVPSVVGGRAGFETPGGEGEFAIAARMGGALHGAYQIFGHLTIGWPTYLLFGLTGGGKYVQEGKLPSNHFWPNGPFSNAMWPSSWPSKVLQSTAGVAGMLGLLSIWVAKAGLSTVLAFYGGPLLVVNAWLIIYTWLQHTDVDVPHLGADRFTYMRGAFLTIDRPYPPLIDWLHHRIGTTHVAHHIDCTIPHYHAEEATRAIAAAFPKVYLFEPTPVHRALWRVACNCIAVKRRDSDGKYVFVQPW</sequence>
<dbReference type="PANTHER" id="PTHR32100">
    <property type="entry name" value="OMEGA-6 FATTY ACID DESATURASE, CHLOROPLASTIC"/>
    <property type="match status" value="1"/>
</dbReference>
<evidence type="ECO:0000313" key="3">
    <source>
        <dbReference type="EMBL" id="CAD8610147.1"/>
    </source>
</evidence>
<feature type="transmembrane region" description="Helical" evidence="1">
    <location>
        <begin position="102"/>
        <end position="121"/>
    </location>
</feature>
<reference evidence="3" key="1">
    <citation type="submission" date="2021-01" db="EMBL/GenBank/DDBJ databases">
        <authorList>
            <person name="Corre E."/>
            <person name="Pelletier E."/>
            <person name="Niang G."/>
            <person name="Scheremetjew M."/>
            <person name="Finn R."/>
            <person name="Kale V."/>
            <person name="Holt S."/>
            <person name="Cochrane G."/>
            <person name="Meng A."/>
            <person name="Brown T."/>
            <person name="Cohen L."/>
        </authorList>
    </citation>
    <scope>NUCLEOTIDE SEQUENCE</scope>
    <source>
        <strain evidence="3">PLY182g</strain>
    </source>
</reference>
<organism evidence="3">
    <name type="scientific">Coccolithus braarudii</name>
    <dbReference type="NCBI Taxonomy" id="221442"/>
    <lineage>
        <taxon>Eukaryota</taxon>
        <taxon>Haptista</taxon>
        <taxon>Haptophyta</taxon>
        <taxon>Prymnesiophyceae</taxon>
        <taxon>Coccolithales</taxon>
        <taxon>Coccolithaceae</taxon>
        <taxon>Coccolithus</taxon>
    </lineage>
</organism>
<feature type="transmembrane region" description="Helical" evidence="1">
    <location>
        <begin position="42"/>
        <end position="62"/>
    </location>
</feature>
<dbReference type="Pfam" id="PF00487">
    <property type="entry name" value="FA_desaturase"/>
    <property type="match status" value="1"/>
</dbReference>
<dbReference type="InterPro" id="IPR005804">
    <property type="entry name" value="FA_desaturase_dom"/>
</dbReference>
<name>A0A7S0LE27_9EUKA</name>
<gene>
    <name evidence="3" type="ORF">CPEL01642_LOCUS13525</name>
</gene>
<feature type="domain" description="Fatty acid desaturase" evidence="2">
    <location>
        <begin position="69"/>
        <end position="350"/>
    </location>
</feature>
<dbReference type="AlphaFoldDB" id="A0A7S0LE27"/>
<accession>A0A7S0LE27</accession>
<feature type="transmembrane region" description="Helical" evidence="1">
    <location>
        <begin position="229"/>
        <end position="248"/>
    </location>
</feature>
<dbReference type="EMBL" id="HBEY01028496">
    <property type="protein sequence ID" value="CAD8610147.1"/>
    <property type="molecule type" value="Transcribed_RNA"/>
</dbReference>
<keyword evidence="1" id="KW-1133">Transmembrane helix</keyword>
<evidence type="ECO:0000256" key="1">
    <source>
        <dbReference type="SAM" id="Phobius"/>
    </source>
</evidence>
<dbReference type="InterPro" id="IPR012171">
    <property type="entry name" value="Fatty_acid_desaturase"/>
</dbReference>
<dbReference type="CDD" id="cd03507">
    <property type="entry name" value="Delta12-FADS-like"/>
    <property type="match status" value="1"/>
</dbReference>
<keyword evidence="1" id="KW-0812">Transmembrane</keyword>
<protein>
    <recommendedName>
        <fullName evidence="2">Fatty acid desaturase domain-containing protein</fullName>
    </recommendedName>
</protein>
<dbReference type="GO" id="GO:0006629">
    <property type="term" value="P:lipid metabolic process"/>
    <property type="evidence" value="ECO:0007669"/>
    <property type="project" value="InterPro"/>
</dbReference>
<feature type="transmembrane region" description="Helical" evidence="1">
    <location>
        <begin position="69"/>
        <end position="87"/>
    </location>
</feature>
<feature type="transmembrane region" description="Helical" evidence="1">
    <location>
        <begin position="254"/>
        <end position="276"/>
    </location>
</feature>
<evidence type="ECO:0000259" key="2">
    <source>
        <dbReference type="Pfam" id="PF00487"/>
    </source>
</evidence>
<keyword evidence="1" id="KW-0472">Membrane</keyword>